<sequence>MINKNNDEYIQEVRTQFEMYSLEDLVPKDHLLRKVDKVFDLSFIYELVQDKYSLDNGRPSIDPVMLIKIVLIQHLFGIKSMRQTIKEIETNFAYRWYLGLGIQDKVPHFSTFGKNYSRRFYDNEIFEEIFSRILQVAIDNNFVDNTALFIDSTHIKANANKKKFVTEEIIKTAKHYEKELIDDINELRESNGKKPLKNKKEVEKKKIKISSNDPDAGYYVKSEREKQFAYSAHTCCDSFGYIIDHHITAGNIHDSTQLVPMIERLEQKNLLPRYVAVDSGYKTPHNAKFLLEKEIIPAMPYKRPLGPKDLMNKNQFLYDEHFDAYICPNDQFLNYKRIDRDGYKLYFSNPNKCKDCPLLKQCTKSENHTKVITRHIWQENLDIVDDLRFIDTIKNIYSMRSQTIERRFADAKEQHGMRWTKYTGIQKVTMETTLIFACMNLKKLAKHLVA</sequence>
<evidence type="ECO:0000313" key="5">
    <source>
        <dbReference type="EMBL" id="QIH79055.1"/>
    </source>
</evidence>
<dbReference type="PANTHER" id="PTHR33408">
    <property type="entry name" value="TRANSPOSASE"/>
    <property type="match status" value="1"/>
</dbReference>
<dbReference type="InterPro" id="IPR025668">
    <property type="entry name" value="Tnp_DDE_dom"/>
</dbReference>
<reference evidence="4" key="1">
    <citation type="journal article" date="2020" name="Antimicrob. Agents Chemother.">
        <title>The novel macrolide resistance genes mef(D), msr(F) and msr(H) are present on resistance islands in Macrococcus canis, Macrococcus caseolyticus and Staphylococcus aureus.</title>
        <authorList>
            <person name="Schwendener S."/>
            <person name="Dona V."/>
            <person name="Perreten V."/>
        </authorList>
    </citation>
    <scope>NUCLEOTIDE SEQUENCE</scope>
    <source>
        <strain evidence="4">Epi0076A</strain>
    </source>
</reference>
<organism evidence="4 6">
    <name type="scientific">Macrococcoides canis</name>
    <dbReference type="NCBI Taxonomy" id="1855823"/>
    <lineage>
        <taxon>Bacteria</taxon>
        <taxon>Bacillati</taxon>
        <taxon>Bacillota</taxon>
        <taxon>Bacilli</taxon>
        <taxon>Bacillales</taxon>
        <taxon>Staphylococcaceae</taxon>
        <taxon>Macrococcoides</taxon>
    </lineage>
</organism>
<dbReference type="EMBL" id="CP047363">
    <property type="protein sequence ID" value="QIH77551.1"/>
    <property type="molecule type" value="Genomic_DNA"/>
</dbReference>
<proteinExistence type="predicted"/>
<evidence type="ECO:0000313" key="3">
    <source>
        <dbReference type="EMBL" id="QIH77551.1"/>
    </source>
</evidence>
<dbReference type="PANTHER" id="PTHR33408:SF2">
    <property type="entry name" value="TRANSPOSASE DDE DOMAIN-CONTAINING PROTEIN"/>
    <property type="match status" value="1"/>
</dbReference>
<dbReference type="InterPro" id="IPR008490">
    <property type="entry name" value="Transposase_InsH_N"/>
</dbReference>
<evidence type="ECO:0000259" key="2">
    <source>
        <dbReference type="Pfam" id="PF13751"/>
    </source>
</evidence>
<evidence type="ECO:0000259" key="1">
    <source>
        <dbReference type="Pfam" id="PF05598"/>
    </source>
</evidence>
<dbReference type="InterPro" id="IPR047629">
    <property type="entry name" value="IS1182_transpos"/>
</dbReference>
<dbReference type="EMBL" id="CP047363">
    <property type="protein sequence ID" value="QIH79055.1"/>
    <property type="molecule type" value="Genomic_DNA"/>
</dbReference>
<dbReference type="Pfam" id="PF05598">
    <property type="entry name" value="DUF772"/>
    <property type="match status" value="1"/>
</dbReference>
<name>A0A6G7EVA1_9STAP</name>
<dbReference type="Proteomes" id="UP000501122">
    <property type="component" value="Chromosome"/>
</dbReference>
<dbReference type="EMBL" id="CP047363">
    <property type="protein sequence ID" value="QIH78895.1"/>
    <property type="molecule type" value="Genomic_DNA"/>
</dbReference>
<dbReference type="NCBIfam" id="NF033551">
    <property type="entry name" value="transpos_IS1182"/>
    <property type="match status" value="1"/>
</dbReference>
<gene>
    <name evidence="3" type="ORF">GTN30_02625</name>
    <name evidence="4" type="ORF">GTN30_09415</name>
    <name evidence="5" type="ORF">GTN30_10400</name>
</gene>
<evidence type="ECO:0000313" key="6">
    <source>
        <dbReference type="Proteomes" id="UP000501122"/>
    </source>
</evidence>
<evidence type="ECO:0000313" key="4">
    <source>
        <dbReference type="EMBL" id="QIH78895.1"/>
    </source>
</evidence>
<feature type="domain" description="Transposase InsH N-terminal" evidence="1">
    <location>
        <begin position="21"/>
        <end position="118"/>
    </location>
</feature>
<dbReference type="RefSeq" id="WP_138072852.1">
    <property type="nucleotide sequence ID" value="NZ_CP035309.1"/>
</dbReference>
<accession>A0A6G7EVA1</accession>
<dbReference type="AlphaFoldDB" id="A0A6G7EVA1"/>
<feature type="domain" description="Transposase DDE" evidence="2">
    <location>
        <begin position="326"/>
        <end position="445"/>
    </location>
</feature>
<dbReference type="Pfam" id="PF13751">
    <property type="entry name" value="DDE_Tnp_1_6"/>
    <property type="match status" value="1"/>
</dbReference>
<protein>
    <submittedName>
        <fullName evidence="4">IS1182 family transposase</fullName>
    </submittedName>
</protein>